<sequence length="478" mass="52705">MKMQRVRSQAKGRFGCLCVLFLALASLSLPSPSLGADLMCSQPGPAPDGKPVGDVIKDSYAIGEEVTYKCDYSEATRIRSCETTGKWSPMGQVCSECPENFELNPEFGKCYYFPNILKSWVQGEAFCEQYGALMAFPENEAENLFLASFINYPTFIGITDRVQEGMFMTVTGIVPPYVNWNRGEPNNSGGGGEDCAENGGIGVWNDRNCENGELYFICQKDKLALHHCLDFLDNCAELFHANPNVCKTDPAFANSKCRFTCGVCGATSTPACRVDTPGAEAGDRQVLRRGQSLTLPCPEGMIPVSGSELRGCTATGYLSGHHLECAKSCPGEWTKNPANNFCYKLFPEKSEFVEAEAACAKIPGGLLTTAADEEELAFVSALRGSAGHIWIGLTDILVQGTYRWVDGTELTYKNWQRGEPNNRHERCVMMYTNTRWNDARCETKLPFVCKVGLEQFEEYAWFWSALRSGVSTLRSVFG</sequence>
<keyword evidence="2" id="KW-1015">Disulfide bond</keyword>
<dbReference type="PROSITE" id="PS00615">
    <property type="entry name" value="C_TYPE_LECTIN_1"/>
    <property type="match status" value="2"/>
</dbReference>
<dbReference type="InterPro" id="IPR035976">
    <property type="entry name" value="Sushi/SCR/CCP_sf"/>
</dbReference>
<comment type="caution">
    <text evidence="7">The sequence shown here is derived from an EMBL/GenBank/DDBJ whole genome shotgun (WGS) entry which is preliminary data.</text>
</comment>
<keyword evidence="8" id="KW-1185">Reference proteome</keyword>
<dbReference type="SMART" id="SM00034">
    <property type="entry name" value="CLECT"/>
    <property type="match status" value="2"/>
</dbReference>
<evidence type="ECO:0000256" key="4">
    <source>
        <dbReference type="SAM" id="SignalP"/>
    </source>
</evidence>
<keyword evidence="1 4" id="KW-0732">Signal</keyword>
<dbReference type="STRING" id="188477.A0A3S0Z7V6"/>
<dbReference type="Gene3D" id="3.10.100.10">
    <property type="entry name" value="Mannose-Binding Protein A, subunit A"/>
    <property type="match status" value="2"/>
</dbReference>
<dbReference type="PANTHER" id="PTHR22803">
    <property type="entry name" value="MANNOSE, PHOSPHOLIPASE, LECTIN RECEPTOR RELATED"/>
    <property type="match status" value="1"/>
</dbReference>
<evidence type="ECO:0000313" key="8">
    <source>
        <dbReference type="Proteomes" id="UP000271974"/>
    </source>
</evidence>
<dbReference type="EMBL" id="RQTK01001027">
    <property type="protein sequence ID" value="RUS72717.1"/>
    <property type="molecule type" value="Genomic_DNA"/>
</dbReference>
<dbReference type="PROSITE" id="PS50923">
    <property type="entry name" value="SUSHI"/>
    <property type="match status" value="1"/>
</dbReference>
<dbReference type="InterPro" id="IPR018378">
    <property type="entry name" value="C-type_lectin_CS"/>
</dbReference>
<feature type="domain" description="C-type lectin" evidence="5">
    <location>
        <begin position="338"/>
        <end position="450"/>
    </location>
</feature>
<dbReference type="OrthoDB" id="6141373at2759"/>
<dbReference type="PROSITE" id="PS50041">
    <property type="entry name" value="C_TYPE_LECTIN_2"/>
    <property type="match status" value="2"/>
</dbReference>
<dbReference type="Gene3D" id="2.10.70.10">
    <property type="entry name" value="Complement Module, domain 1"/>
    <property type="match status" value="1"/>
</dbReference>
<feature type="chain" id="PRO_5018682050" description="C-type lectin domain-containing protein" evidence="4">
    <location>
        <begin position="36"/>
        <end position="478"/>
    </location>
</feature>
<dbReference type="Proteomes" id="UP000271974">
    <property type="component" value="Unassembled WGS sequence"/>
</dbReference>
<dbReference type="InterPro" id="IPR001304">
    <property type="entry name" value="C-type_lectin-like"/>
</dbReference>
<keyword evidence="3" id="KW-0768">Sushi</keyword>
<reference evidence="7 8" key="1">
    <citation type="submission" date="2019-01" db="EMBL/GenBank/DDBJ databases">
        <title>A draft genome assembly of the solar-powered sea slug Elysia chlorotica.</title>
        <authorList>
            <person name="Cai H."/>
            <person name="Li Q."/>
            <person name="Fang X."/>
            <person name="Li J."/>
            <person name="Curtis N.E."/>
            <person name="Altenburger A."/>
            <person name="Shibata T."/>
            <person name="Feng M."/>
            <person name="Maeda T."/>
            <person name="Schwartz J.A."/>
            <person name="Shigenobu S."/>
            <person name="Lundholm N."/>
            <person name="Nishiyama T."/>
            <person name="Yang H."/>
            <person name="Hasebe M."/>
            <person name="Li S."/>
            <person name="Pierce S.K."/>
            <person name="Wang J."/>
        </authorList>
    </citation>
    <scope>NUCLEOTIDE SEQUENCE [LARGE SCALE GENOMIC DNA]</scope>
    <source>
        <strain evidence="7">EC2010</strain>
        <tissue evidence="7">Whole organism of an adult</tissue>
    </source>
</reference>
<dbReference type="Pfam" id="PF00059">
    <property type="entry name" value="Lectin_C"/>
    <property type="match status" value="2"/>
</dbReference>
<evidence type="ECO:0000259" key="6">
    <source>
        <dbReference type="PROSITE" id="PS50923"/>
    </source>
</evidence>
<comment type="caution">
    <text evidence="3">Lacks conserved residue(s) required for the propagation of feature annotation.</text>
</comment>
<dbReference type="CDD" id="cd00037">
    <property type="entry name" value="CLECT"/>
    <property type="match status" value="1"/>
</dbReference>
<feature type="domain" description="C-type lectin" evidence="5">
    <location>
        <begin position="108"/>
        <end position="210"/>
    </location>
</feature>
<evidence type="ECO:0008006" key="9">
    <source>
        <dbReference type="Google" id="ProtNLM"/>
    </source>
</evidence>
<name>A0A3S0Z7V6_ELYCH</name>
<evidence type="ECO:0000259" key="5">
    <source>
        <dbReference type="PROSITE" id="PS50041"/>
    </source>
</evidence>
<evidence type="ECO:0000256" key="3">
    <source>
        <dbReference type="PROSITE-ProRule" id="PRU00302"/>
    </source>
</evidence>
<feature type="domain" description="Sushi" evidence="6">
    <location>
        <begin position="38"/>
        <end position="96"/>
    </location>
</feature>
<evidence type="ECO:0000313" key="7">
    <source>
        <dbReference type="EMBL" id="RUS72717.1"/>
    </source>
</evidence>
<feature type="signal peptide" evidence="4">
    <location>
        <begin position="1"/>
        <end position="35"/>
    </location>
</feature>
<dbReference type="CDD" id="cd00033">
    <property type="entry name" value="CCP"/>
    <property type="match status" value="1"/>
</dbReference>
<dbReference type="SMART" id="SM00032">
    <property type="entry name" value="CCP"/>
    <property type="match status" value="1"/>
</dbReference>
<dbReference type="InterPro" id="IPR000436">
    <property type="entry name" value="Sushi_SCR_CCP_dom"/>
</dbReference>
<dbReference type="SUPFAM" id="SSF57535">
    <property type="entry name" value="Complement control module/SCR domain"/>
    <property type="match status" value="1"/>
</dbReference>
<accession>A0A3S0Z7V6</accession>
<dbReference type="InterPro" id="IPR016187">
    <property type="entry name" value="CTDL_fold"/>
</dbReference>
<dbReference type="InterPro" id="IPR016186">
    <property type="entry name" value="C-type_lectin-like/link_sf"/>
</dbReference>
<dbReference type="InterPro" id="IPR050111">
    <property type="entry name" value="C-type_lectin/snaclec_domain"/>
</dbReference>
<dbReference type="SMART" id="SM00254">
    <property type="entry name" value="ShKT"/>
    <property type="match status" value="1"/>
</dbReference>
<evidence type="ECO:0000256" key="1">
    <source>
        <dbReference type="ARBA" id="ARBA00022729"/>
    </source>
</evidence>
<dbReference type="AlphaFoldDB" id="A0A3S0Z7V6"/>
<gene>
    <name evidence="7" type="ORF">EGW08_019515</name>
</gene>
<organism evidence="7 8">
    <name type="scientific">Elysia chlorotica</name>
    <name type="common">Eastern emerald elysia</name>
    <name type="synonym">Sea slug</name>
    <dbReference type="NCBI Taxonomy" id="188477"/>
    <lineage>
        <taxon>Eukaryota</taxon>
        <taxon>Metazoa</taxon>
        <taxon>Spiralia</taxon>
        <taxon>Lophotrochozoa</taxon>
        <taxon>Mollusca</taxon>
        <taxon>Gastropoda</taxon>
        <taxon>Heterobranchia</taxon>
        <taxon>Euthyneura</taxon>
        <taxon>Panpulmonata</taxon>
        <taxon>Sacoglossa</taxon>
        <taxon>Placobranchoidea</taxon>
        <taxon>Plakobranchidae</taxon>
        <taxon>Elysia</taxon>
    </lineage>
</organism>
<dbReference type="SUPFAM" id="SSF56436">
    <property type="entry name" value="C-type lectin-like"/>
    <property type="match status" value="2"/>
</dbReference>
<protein>
    <recommendedName>
        <fullName evidence="9">C-type lectin domain-containing protein</fullName>
    </recommendedName>
</protein>
<dbReference type="InterPro" id="IPR003582">
    <property type="entry name" value="ShKT_dom"/>
</dbReference>
<evidence type="ECO:0000256" key="2">
    <source>
        <dbReference type="ARBA" id="ARBA00023157"/>
    </source>
</evidence>
<proteinExistence type="predicted"/>